<dbReference type="PIRSF" id="PIRSF012641">
    <property type="entry name" value="UCP012641"/>
    <property type="match status" value="1"/>
</dbReference>
<evidence type="ECO:0000313" key="2">
    <source>
        <dbReference type="EMBL" id="MDA0160189.1"/>
    </source>
</evidence>
<evidence type="ECO:0000313" key="3">
    <source>
        <dbReference type="Proteomes" id="UP001149140"/>
    </source>
</evidence>
<dbReference type="Gene3D" id="3.40.390.70">
    <property type="match status" value="1"/>
</dbReference>
<comment type="caution">
    <text evidence="2">The sequence shown here is derived from an EMBL/GenBank/DDBJ whole genome shotgun (WGS) entry which is preliminary data.</text>
</comment>
<dbReference type="InterPro" id="IPR031321">
    <property type="entry name" value="UCP012641"/>
</dbReference>
<protein>
    <submittedName>
        <fullName evidence="2">Zinc-binding peptidase</fullName>
    </submittedName>
</protein>
<organism evidence="2 3">
    <name type="scientific">Solirubrobacter ginsenosidimutans</name>
    <dbReference type="NCBI Taxonomy" id="490573"/>
    <lineage>
        <taxon>Bacteria</taxon>
        <taxon>Bacillati</taxon>
        <taxon>Actinomycetota</taxon>
        <taxon>Thermoleophilia</taxon>
        <taxon>Solirubrobacterales</taxon>
        <taxon>Solirubrobacteraceae</taxon>
        <taxon>Solirubrobacter</taxon>
    </lineage>
</organism>
<keyword evidence="3" id="KW-1185">Reference proteome</keyword>
<gene>
    <name evidence="2" type="ORF">OM076_07940</name>
</gene>
<evidence type="ECO:0000259" key="1">
    <source>
        <dbReference type="Pfam" id="PF10005"/>
    </source>
</evidence>
<name>A0A9X3MPC9_9ACTN</name>
<reference evidence="2" key="1">
    <citation type="submission" date="2022-10" db="EMBL/GenBank/DDBJ databases">
        <title>The WGS of Solirubrobacter ginsenosidimutans DSM 21036.</title>
        <authorList>
            <person name="Jiang Z."/>
        </authorList>
    </citation>
    <scope>NUCLEOTIDE SEQUENCE</scope>
    <source>
        <strain evidence="2">DSM 21036</strain>
    </source>
</reference>
<dbReference type="Proteomes" id="UP001149140">
    <property type="component" value="Unassembled WGS sequence"/>
</dbReference>
<dbReference type="RefSeq" id="WP_270038957.1">
    <property type="nucleotide sequence ID" value="NZ_JAPDOD010000004.1"/>
</dbReference>
<dbReference type="Pfam" id="PF10005">
    <property type="entry name" value="Zn_ribbon_DZR_6"/>
    <property type="match status" value="1"/>
</dbReference>
<feature type="domain" description="Zinc-ribbon" evidence="1">
    <location>
        <begin position="4"/>
        <end position="36"/>
    </location>
</feature>
<dbReference type="AlphaFoldDB" id="A0A9X3MPC9"/>
<proteinExistence type="predicted"/>
<sequence length="318" mass="35103">MRAFTCPVCRHLVVFESTQCLNCATLLAFDWDARTIDRLGYGCTNRELIGCNGVGPGLCRACALTRTRPPDQASVQWSIAEAAKRRLVFELLELGLPVGGDLQFDLLSSAVGPVTTGHADGVVTLDLAETDPVHRERTRTKLDEPYRTVLGHLRHEIGHYYQPILAPDPSDAIDRCRVLMGDERADYQAALDRHYENGPPPQWADRFVSAYATMHPWEDWAETFAHYLHIRDVLQTAVAYGVSVSGPAVLAADAAPLYSYPGAAPSDFRAMLEAWLPLTYALNAINRSLGEGDLYPFVLAPAVIEKLTFIDGLIRDHA</sequence>
<accession>A0A9X3MPC9</accession>
<dbReference type="EMBL" id="JAPDOD010000004">
    <property type="protein sequence ID" value="MDA0160189.1"/>
    <property type="molecule type" value="Genomic_DNA"/>
</dbReference>
<dbReference type="InterPro" id="IPR011201">
    <property type="entry name" value="Zinc-ribbon_6_bact"/>
</dbReference>
<dbReference type="Pfam" id="PF15887">
    <property type="entry name" value="Peptidase_Mx"/>
    <property type="match status" value="1"/>
</dbReference>